<proteinExistence type="predicted"/>
<dbReference type="SUPFAM" id="SSF103481">
    <property type="entry name" value="Multidrug resistance efflux transporter EmrE"/>
    <property type="match status" value="2"/>
</dbReference>
<feature type="transmembrane region" description="Helical" evidence="1">
    <location>
        <begin position="154"/>
        <end position="176"/>
    </location>
</feature>
<sequence length="412" mass="45028">MGPWRYKAGLVLIGSVVLIWVTSAEVTQSIFEAYKHPFVLTWLGASLLVVYLPVSVLKDYIFNHYENKYKLKSRNSNVHGIRSSSLPRSPMRQNGVLKASSLPGSPLRSNGVRKNSDVDLEKMVLMKEMNSQLADSESHPLLHKTSSFGNVKESIILTTWEIARISMIMAPLWLLTEYLSNAALALTSVASTTILSSTAGLFTLLFGVLLGQDSLNLSKVVAVLVSITGVAMTTMGKTWSTNDNSDSLNDLDQHSLAGDFLGLLSAVMDGLFTVMLKKYGGEEGSGVDMQQMFGFIGLFTLIGGWWLIFPLNFMGLEPTFSVPTSLKVDEVVLANGFLGSVLSDYFWAMSVVWTNPLVATLGMSLTTPLAMLADMLVHGRHYDFIYILGSAQVFAGFVIANLTERVSEKLGV</sequence>
<keyword evidence="2" id="KW-0732">Signal</keyword>
<feature type="transmembrane region" description="Helical" evidence="1">
    <location>
        <begin position="345"/>
        <end position="372"/>
    </location>
</feature>
<dbReference type="AlphaFoldDB" id="A0A8T0HYA0"/>
<keyword evidence="4" id="KW-1185">Reference proteome</keyword>
<evidence type="ECO:0000313" key="3">
    <source>
        <dbReference type="EMBL" id="KAG0575615.1"/>
    </source>
</evidence>
<dbReference type="PANTHER" id="PTHR23051:SF12">
    <property type="entry name" value="OS04G0645600 PROTEIN"/>
    <property type="match status" value="1"/>
</dbReference>
<feature type="transmembrane region" description="Helical" evidence="1">
    <location>
        <begin position="384"/>
        <end position="403"/>
    </location>
</feature>
<feature type="transmembrane region" description="Helical" evidence="1">
    <location>
        <begin position="292"/>
        <end position="313"/>
    </location>
</feature>
<keyword evidence="1" id="KW-1133">Transmembrane helix</keyword>
<dbReference type="GO" id="GO:0016020">
    <property type="term" value="C:membrane"/>
    <property type="evidence" value="ECO:0007669"/>
    <property type="project" value="TreeGrafter"/>
</dbReference>
<accession>A0A8T0HYA0</accession>
<evidence type="ECO:0000313" key="4">
    <source>
        <dbReference type="Proteomes" id="UP000822688"/>
    </source>
</evidence>
<keyword evidence="1" id="KW-0812">Transmembrane</keyword>
<dbReference type="PANTHER" id="PTHR23051">
    <property type="entry name" value="SOLUTE CARRIER FAMILY 35, MEMBER F5"/>
    <property type="match status" value="1"/>
</dbReference>
<name>A0A8T0HYA0_CERPU</name>
<feature type="transmembrane region" description="Helical" evidence="1">
    <location>
        <begin position="182"/>
        <end position="208"/>
    </location>
</feature>
<feature type="chain" id="PRO_5035923779" description="EamA domain-containing protein" evidence="2">
    <location>
        <begin position="25"/>
        <end position="412"/>
    </location>
</feature>
<gene>
    <name evidence="3" type="ORF">KC19_5G017100</name>
</gene>
<reference evidence="3" key="1">
    <citation type="submission" date="2020-06" db="EMBL/GenBank/DDBJ databases">
        <title>WGS assembly of Ceratodon purpureus strain R40.</title>
        <authorList>
            <person name="Carey S.B."/>
            <person name="Jenkins J."/>
            <person name="Shu S."/>
            <person name="Lovell J.T."/>
            <person name="Sreedasyam A."/>
            <person name="Maumus F."/>
            <person name="Tiley G.P."/>
            <person name="Fernandez-Pozo N."/>
            <person name="Barry K."/>
            <person name="Chen C."/>
            <person name="Wang M."/>
            <person name="Lipzen A."/>
            <person name="Daum C."/>
            <person name="Saski C.A."/>
            <person name="Payton A.C."/>
            <person name="Mcbreen J.C."/>
            <person name="Conrad R.E."/>
            <person name="Kollar L.M."/>
            <person name="Olsson S."/>
            <person name="Huttunen S."/>
            <person name="Landis J.B."/>
            <person name="Wickett N.J."/>
            <person name="Johnson M.G."/>
            <person name="Rensing S.A."/>
            <person name="Grimwood J."/>
            <person name="Schmutz J."/>
            <person name="Mcdaniel S.F."/>
        </authorList>
    </citation>
    <scope>NUCLEOTIDE SEQUENCE</scope>
    <source>
        <strain evidence="3">R40</strain>
    </source>
</reference>
<feature type="signal peptide" evidence="2">
    <location>
        <begin position="1"/>
        <end position="24"/>
    </location>
</feature>
<organism evidence="3 4">
    <name type="scientific">Ceratodon purpureus</name>
    <name type="common">Fire moss</name>
    <name type="synonym">Dicranum purpureum</name>
    <dbReference type="NCBI Taxonomy" id="3225"/>
    <lineage>
        <taxon>Eukaryota</taxon>
        <taxon>Viridiplantae</taxon>
        <taxon>Streptophyta</taxon>
        <taxon>Embryophyta</taxon>
        <taxon>Bryophyta</taxon>
        <taxon>Bryophytina</taxon>
        <taxon>Bryopsida</taxon>
        <taxon>Dicranidae</taxon>
        <taxon>Pseudoditrichales</taxon>
        <taxon>Ditrichaceae</taxon>
        <taxon>Ceratodon</taxon>
    </lineage>
</organism>
<evidence type="ECO:0008006" key="5">
    <source>
        <dbReference type="Google" id="ProtNLM"/>
    </source>
</evidence>
<evidence type="ECO:0000256" key="2">
    <source>
        <dbReference type="SAM" id="SignalP"/>
    </source>
</evidence>
<dbReference type="Proteomes" id="UP000822688">
    <property type="component" value="Chromosome 5"/>
</dbReference>
<feature type="transmembrane region" description="Helical" evidence="1">
    <location>
        <begin position="260"/>
        <end position="280"/>
    </location>
</feature>
<protein>
    <recommendedName>
        <fullName evidence="5">EamA domain-containing protein</fullName>
    </recommendedName>
</protein>
<dbReference type="EMBL" id="CM026425">
    <property type="protein sequence ID" value="KAG0575615.1"/>
    <property type="molecule type" value="Genomic_DNA"/>
</dbReference>
<feature type="transmembrane region" description="Helical" evidence="1">
    <location>
        <begin position="40"/>
        <end position="62"/>
    </location>
</feature>
<keyword evidence="1" id="KW-0472">Membrane</keyword>
<evidence type="ECO:0000256" key="1">
    <source>
        <dbReference type="SAM" id="Phobius"/>
    </source>
</evidence>
<comment type="caution">
    <text evidence="3">The sequence shown here is derived from an EMBL/GenBank/DDBJ whole genome shotgun (WGS) entry which is preliminary data.</text>
</comment>
<dbReference type="InterPro" id="IPR037185">
    <property type="entry name" value="EmrE-like"/>
</dbReference>
<feature type="transmembrane region" description="Helical" evidence="1">
    <location>
        <begin position="220"/>
        <end position="240"/>
    </location>
</feature>